<dbReference type="AlphaFoldDB" id="A0A7J6CAK1"/>
<dbReference type="InterPro" id="IPR001680">
    <property type="entry name" value="WD40_rpt"/>
</dbReference>
<dbReference type="Pfam" id="PF23414">
    <property type="entry name" value="Beta-prop_EML_2"/>
    <property type="match status" value="1"/>
</dbReference>
<evidence type="ECO:0000313" key="13">
    <source>
        <dbReference type="EMBL" id="KAF4104216.1"/>
    </source>
</evidence>
<dbReference type="PROSITE" id="PS50294">
    <property type="entry name" value="WD_REPEATS_REGION"/>
    <property type="match status" value="3"/>
</dbReference>
<comment type="similarity">
    <text evidence="2">Belongs to the WD repeat EMAP family.</text>
</comment>
<dbReference type="GO" id="GO:0008017">
    <property type="term" value="F:microtubule binding"/>
    <property type="evidence" value="ECO:0007669"/>
    <property type="project" value="TreeGrafter"/>
</dbReference>
<evidence type="ECO:0000256" key="1">
    <source>
        <dbReference type="ARBA" id="ARBA00004245"/>
    </source>
</evidence>
<evidence type="ECO:0000256" key="2">
    <source>
        <dbReference type="ARBA" id="ARBA00006489"/>
    </source>
</evidence>
<feature type="region of interest" description="Disordered" evidence="10">
    <location>
        <begin position="103"/>
        <end position="164"/>
    </location>
</feature>
<evidence type="ECO:0000256" key="10">
    <source>
        <dbReference type="SAM" id="MobiDB-lite"/>
    </source>
</evidence>
<protein>
    <recommendedName>
        <fullName evidence="15">Echinoderm microtubule-associated protein-like 2</fullName>
    </recommendedName>
</protein>
<keyword evidence="9" id="KW-0175">Coiled coil</keyword>
<evidence type="ECO:0000256" key="6">
    <source>
        <dbReference type="ARBA" id="ARBA00022737"/>
    </source>
</evidence>
<dbReference type="GO" id="GO:0000226">
    <property type="term" value="P:microtubule cytoskeleton organization"/>
    <property type="evidence" value="ECO:0007669"/>
    <property type="project" value="TreeGrafter"/>
</dbReference>
<dbReference type="InterPro" id="IPR055442">
    <property type="entry name" value="Beta-prop_EML-like_2nd"/>
</dbReference>
<evidence type="ECO:0000259" key="12">
    <source>
        <dbReference type="Pfam" id="PF23414"/>
    </source>
</evidence>
<organism evidence="13 14">
    <name type="scientific">Onychostoma macrolepis</name>
    <dbReference type="NCBI Taxonomy" id="369639"/>
    <lineage>
        <taxon>Eukaryota</taxon>
        <taxon>Metazoa</taxon>
        <taxon>Chordata</taxon>
        <taxon>Craniata</taxon>
        <taxon>Vertebrata</taxon>
        <taxon>Euteleostomi</taxon>
        <taxon>Actinopterygii</taxon>
        <taxon>Neopterygii</taxon>
        <taxon>Teleostei</taxon>
        <taxon>Ostariophysi</taxon>
        <taxon>Cypriniformes</taxon>
        <taxon>Cyprinidae</taxon>
        <taxon>Acrossocheilinae</taxon>
        <taxon>Onychostoma</taxon>
    </lineage>
</organism>
<dbReference type="PROSITE" id="PS50082">
    <property type="entry name" value="WD_REPEATS_2"/>
    <property type="match status" value="4"/>
</dbReference>
<proteinExistence type="inferred from homology"/>
<dbReference type="SMART" id="SM00320">
    <property type="entry name" value="WD40"/>
    <property type="match status" value="11"/>
</dbReference>
<dbReference type="Pfam" id="PF03451">
    <property type="entry name" value="HELP"/>
    <property type="match status" value="1"/>
</dbReference>
<feature type="coiled-coil region" evidence="9">
    <location>
        <begin position="39"/>
        <end position="66"/>
    </location>
</feature>
<dbReference type="EMBL" id="JAAMOB010000015">
    <property type="protein sequence ID" value="KAF4104216.1"/>
    <property type="molecule type" value="Genomic_DNA"/>
</dbReference>
<keyword evidence="7" id="KW-0206">Cytoskeleton</keyword>
<evidence type="ECO:0000256" key="5">
    <source>
        <dbReference type="ARBA" id="ARBA00022701"/>
    </source>
</evidence>
<feature type="repeat" description="WD" evidence="8">
    <location>
        <begin position="529"/>
        <end position="564"/>
    </location>
</feature>
<comment type="subcellular location">
    <subcellularLocation>
        <location evidence="1">Cytoplasm</location>
        <location evidence="1">Cytoskeleton</location>
    </subcellularLocation>
</comment>
<accession>A0A7J6CAK1</accession>
<dbReference type="SUPFAM" id="SSF50978">
    <property type="entry name" value="WD40 repeat-like"/>
    <property type="match status" value="3"/>
</dbReference>
<keyword evidence="6" id="KW-0677">Repeat</keyword>
<comment type="caution">
    <text evidence="13">The sequence shown here is derived from an EMBL/GenBank/DDBJ whole genome shotgun (WGS) entry which is preliminary data.</text>
</comment>
<keyword evidence="4 8" id="KW-0853">WD repeat</keyword>
<dbReference type="InterPro" id="IPR050630">
    <property type="entry name" value="WD_repeat_EMAP"/>
</dbReference>
<dbReference type="PANTHER" id="PTHR13720:SF50">
    <property type="entry name" value="ECHINODERM MICROTUBULE-ASSOCIATED PROTEIN-LIKE 2"/>
    <property type="match status" value="1"/>
</dbReference>
<reference evidence="13 14" key="1">
    <citation type="submission" date="2020-04" db="EMBL/GenBank/DDBJ databases">
        <title>Chromosome-level genome assembly of a cyprinid fish Onychostoma macrolepis by integration of Nanopore Sequencing, Bionano and Hi-C technology.</title>
        <authorList>
            <person name="Wang D."/>
        </authorList>
    </citation>
    <scope>NUCLEOTIDE SEQUENCE [LARGE SCALE GENOMIC DNA]</scope>
    <source>
        <strain evidence="13">SWU-2019</strain>
        <tissue evidence="13">Muscle</tissue>
    </source>
</reference>
<gene>
    <name evidence="13" type="ORF">G5714_015203</name>
</gene>
<dbReference type="InterPro" id="IPR005108">
    <property type="entry name" value="HELP"/>
</dbReference>
<evidence type="ECO:0000256" key="3">
    <source>
        <dbReference type="ARBA" id="ARBA00022490"/>
    </source>
</evidence>
<dbReference type="PANTHER" id="PTHR13720">
    <property type="entry name" value="WD-40 REPEAT PROTEIN"/>
    <property type="match status" value="1"/>
</dbReference>
<feature type="repeat" description="WD" evidence="8">
    <location>
        <begin position="770"/>
        <end position="805"/>
    </location>
</feature>
<sequence length="805" mass="88698">MSERVASCGNLYDTNTLLLRYCNDDNVSAGSGMETDDRLSHLEQRVQLQEDEIQLLKAALADALRRLGCCEEITQTSSKKGGPTKVRQILQALPSKPLTNGYVQTKRLSGYPSSPSSPKKEVLMSIKRKSMSTERLSTVKKEMADSRSRTTSSSSSTCGKRDSKTKECTLNADDGYVRMFIRGRPITMHVPDQLRESYSLDHKVALPERKLKLQWVYGYRGRDCRSNLYLLPTGEIVYFNASVVVLYNVEEQQQRHYLGHNDDVKCLAIHPDMVTIATGQVAGTSKDGKALQPHVRVWDSVSLNTLHVIGAGVFDRAVTCVAFSKSNGGAHLCAVDDANDHILSVWDWQKEKQLAEVKCSNESVLGAVFHPMEANLIFTCGKSHINFWTMEGNTLTKRQGLFEKHEKPKYVLCVAFAENGDAITGDSSGNIYIWAKGGNRISQVVSGAHEGGIFSLCVLKDGTLVSGGGKDRRVLLWDHDYRKKSEIEVPEAFGPVRTLAEGKQDELFVGTTRNAVLRGSFSGSLTPIVQGHTDELWGLDVHPSTEQFVTCGQDKQVYLWDTSSHLPLWSKAIEDPGRSVGFHPSGTVLAVGTMTGRWLVLDTDTRDLVSMHTDGNEIISVVKYSPDGAYLAVASHDNFVYIYSVTENGRKYNRVGKCTGHSSFVTHLDWSTDSQFIVTNSGDYEILFWEASSGKHITSADAVRNLDWATSTCVLGFSVFGIWPEGADGTDINAVCRSHDNNLLASADDFGKVHLFSNPCSQPRAPSHIYGGHSSHVTNVAFLHDDSHLISTGGKDTSILQWVLA</sequence>
<feature type="repeat" description="WD" evidence="8">
    <location>
        <begin position="658"/>
        <end position="699"/>
    </location>
</feature>
<dbReference type="InterPro" id="IPR055439">
    <property type="entry name" value="Beta-prop_EML_1st"/>
</dbReference>
<dbReference type="InterPro" id="IPR015943">
    <property type="entry name" value="WD40/YVTN_repeat-like_dom_sf"/>
</dbReference>
<evidence type="ECO:0000256" key="4">
    <source>
        <dbReference type="ARBA" id="ARBA00022574"/>
    </source>
</evidence>
<evidence type="ECO:0008006" key="15">
    <source>
        <dbReference type="Google" id="ProtNLM"/>
    </source>
</evidence>
<dbReference type="InterPro" id="IPR036322">
    <property type="entry name" value="WD40_repeat_dom_sf"/>
</dbReference>
<dbReference type="OrthoDB" id="47802at2759"/>
<dbReference type="FunFam" id="2.130.10.10:FF:000005">
    <property type="entry name" value="Putative echinoderm microtubule-associated protein-like 1"/>
    <property type="match status" value="1"/>
</dbReference>
<dbReference type="CDD" id="cd21948">
    <property type="entry name" value="TD_EMAP2"/>
    <property type="match status" value="1"/>
</dbReference>
<dbReference type="Pfam" id="PF23409">
    <property type="entry name" value="Beta-prop_EML"/>
    <property type="match status" value="1"/>
</dbReference>
<feature type="repeat" description="WD" evidence="8">
    <location>
        <begin position="446"/>
        <end position="478"/>
    </location>
</feature>
<keyword evidence="5" id="KW-0493">Microtubule</keyword>
<evidence type="ECO:0000256" key="7">
    <source>
        <dbReference type="ARBA" id="ARBA00023212"/>
    </source>
</evidence>
<feature type="domain" description="EML-like first beta-propeller" evidence="11">
    <location>
        <begin position="253"/>
        <end position="519"/>
    </location>
</feature>
<keyword evidence="3" id="KW-0963">Cytoplasm</keyword>
<evidence type="ECO:0000259" key="11">
    <source>
        <dbReference type="Pfam" id="PF23409"/>
    </source>
</evidence>
<evidence type="ECO:0000256" key="9">
    <source>
        <dbReference type="SAM" id="Coils"/>
    </source>
</evidence>
<dbReference type="GO" id="GO:0072686">
    <property type="term" value="C:mitotic spindle"/>
    <property type="evidence" value="ECO:0007669"/>
    <property type="project" value="TreeGrafter"/>
</dbReference>
<dbReference type="Proteomes" id="UP000579812">
    <property type="component" value="Unassembled WGS sequence"/>
</dbReference>
<name>A0A7J6CAK1_9TELE</name>
<feature type="compositionally biased region" description="Basic and acidic residues" evidence="10">
    <location>
        <begin position="137"/>
        <end position="148"/>
    </location>
</feature>
<dbReference type="Gene3D" id="2.130.10.10">
    <property type="entry name" value="YVTN repeat-like/Quinoprotein amine dehydrogenase"/>
    <property type="match status" value="2"/>
</dbReference>
<dbReference type="GO" id="GO:0005874">
    <property type="term" value="C:microtubule"/>
    <property type="evidence" value="ECO:0007669"/>
    <property type="project" value="UniProtKB-KW"/>
</dbReference>
<dbReference type="FunFam" id="2.130.10.10:FF:000011">
    <property type="entry name" value="Echinoderm microtubule-associated protein-like 2 isoform 1"/>
    <property type="match status" value="1"/>
</dbReference>
<feature type="domain" description="EML-like second beta-propeller" evidence="12">
    <location>
        <begin position="536"/>
        <end position="803"/>
    </location>
</feature>
<evidence type="ECO:0000256" key="8">
    <source>
        <dbReference type="PROSITE-ProRule" id="PRU00221"/>
    </source>
</evidence>
<evidence type="ECO:0000313" key="14">
    <source>
        <dbReference type="Proteomes" id="UP000579812"/>
    </source>
</evidence>
<keyword evidence="14" id="KW-1185">Reference proteome</keyword>